<dbReference type="CDD" id="cd12384">
    <property type="entry name" value="RRM_RBM24_RBM38_like"/>
    <property type="match status" value="1"/>
</dbReference>
<evidence type="ECO:0000256" key="2">
    <source>
        <dbReference type="PROSITE-ProRule" id="PRU00176"/>
    </source>
</evidence>
<dbReference type="InParanoid" id="A0A6P8HKK8"/>
<evidence type="ECO:0000256" key="1">
    <source>
        <dbReference type="ARBA" id="ARBA00022884"/>
    </source>
</evidence>
<keyword evidence="4" id="KW-1185">Reference proteome</keyword>
<evidence type="ECO:0000259" key="3">
    <source>
        <dbReference type="PROSITE" id="PS50102"/>
    </source>
</evidence>
<evidence type="ECO:0000313" key="5">
    <source>
        <dbReference type="RefSeq" id="XP_031555433.1"/>
    </source>
</evidence>
<dbReference type="RefSeq" id="XP_031555433.1">
    <property type="nucleotide sequence ID" value="XM_031699573.1"/>
</dbReference>
<dbReference type="SMART" id="SM00360">
    <property type="entry name" value="RRM"/>
    <property type="match status" value="1"/>
</dbReference>
<dbReference type="PROSITE" id="PS50102">
    <property type="entry name" value="RRM"/>
    <property type="match status" value="1"/>
</dbReference>
<dbReference type="Proteomes" id="UP000515163">
    <property type="component" value="Unplaced"/>
</dbReference>
<dbReference type="InterPro" id="IPR012677">
    <property type="entry name" value="Nucleotide-bd_a/b_plait_sf"/>
</dbReference>
<dbReference type="Pfam" id="PF00076">
    <property type="entry name" value="RRM_1"/>
    <property type="match status" value="1"/>
</dbReference>
<protein>
    <submittedName>
        <fullName evidence="5">RNA-binding protein 38-like</fullName>
    </submittedName>
</protein>
<dbReference type="Gene3D" id="3.30.70.330">
    <property type="match status" value="1"/>
</dbReference>
<dbReference type="SUPFAM" id="SSF54928">
    <property type="entry name" value="RNA-binding domain, RBD"/>
    <property type="match status" value="1"/>
</dbReference>
<evidence type="ECO:0000313" key="4">
    <source>
        <dbReference type="Proteomes" id="UP000515163"/>
    </source>
</evidence>
<organism evidence="4 5">
    <name type="scientific">Actinia tenebrosa</name>
    <name type="common">Australian red waratah sea anemone</name>
    <dbReference type="NCBI Taxonomy" id="6105"/>
    <lineage>
        <taxon>Eukaryota</taxon>
        <taxon>Metazoa</taxon>
        <taxon>Cnidaria</taxon>
        <taxon>Anthozoa</taxon>
        <taxon>Hexacorallia</taxon>
        <taxon>Actiniaria</taxon>
        <taxon>Actiniidae</taxon>
        <taxon>Actinia</taxon>
    </lineage>
</organism>
<dbReference type="InterPro" id="IPR035979">
    <property type="entry name" value="RBD_domain_sf"/>
</dbReference>
<gene>
    <name evidence="5" type="primary">LOC116292290</name>
</gene>
<accession>A0A6P8HKK8</accession>
<dbReference type="InterPro" id="IPR000504">
    <property type="entry name" value="RRM_dom"/>
</dbReference>
<dbReference type="GO" id="GO:0003723">
    <property type="term" value="F:RNA binding"/>
    <property type="evidence" value="ECO:0007669"/>
    <property type="project" value="UniProtKB-UniRule"/>
</dbReference>
<dbReference type="KEGG" id="aten:116292290"/>
<dbReference type="GeneID" id="116292290"/>
<dbReference type="OrthoDB" id="4207594at2759"/>
<dbReference type="FunCoup" id="A0A6P8HKK8">
    <property type="interactions" value="1655"/>
</dbReference>
<feature type="domain" description="RRM" evidence="3">
    <location>
        <begin position="10"/>
        <end position="87"/>
    </location>
</feature>
<proteinExistence type="predicted"/>
<dbReference type="PANTHER" id="PTHR11176">
    <property type="entry name" value="BOULE-RELATED"/>
    <property type="match status" value="1"/>
</dbReference>
<sequence>MIKNKDTKYTKLFVGGIPYESDDDALRNFFTQFGEIDEAVVIRDRITKRSKGYGFVTMVTSDAAKLACKNKHPIIDGRQANVNLAYLGAKPKPVKITNKLTSSPTYSFLPDCSIGPSPQYVYATPIYSPTQAPSPNPISPITMIPPQSPNGQLAPSMQAFQQPCYVDCNGNAMMIVYPMYEPYPPYPPPYPTSTTTYVPSPTGNNAGQIFTFPTMPGPGTPPLNGINGTMNGQQFFQAPPFETICPPPPQVQ</sequence>
<name>A0A6P8HKK8_ACTTE</name>
<reference evidence="5" key="1">
    <citation type="submission" date="2025-08" db="UniProtKB">
        <authorList>
            <consortium name="RefSeq"/>
        </authorList>
    </citation>
    <scope>IDENTIFICATION</scope>
    <source>
        <tissue evidence="5">Tentacle</tissue>
    </source>
</reference>
<dbReference type="AlphaFoldDB" id="A0A6P8HKK8"/>
<keyword evidence="1 2" id="KW-0694">RNA-binding</keyword>